<sequence>MMERSAFELFWYVTTPEENERYSDEEIKHKYLSLGYTEVHQWMIDCLRGKRPWDSVPMYE</sequence>
<proteinExistence type="predicted"/>
<dbReference type="EMBL" id="LT629792">
    <property type="protein sequence ID" value="SDU09218.1"/>
    <property type="molecule type" value="Genomic_DNA"/>
</dbReference>
<reference evidence="1 2" key="1">
    <citation type="submission" date="2016-10" db="EMBL/GenBank/DDBJ databases">
        <authorList>
            <person name="Varghese N."/>
            <person name="Submissions S."/>
        </authorList>
    </citation>
    <scope>NUCLEOTIDE SEQUENCE [LARGE SCALE GENOMIC DNA]</scope>
    <source>
        <strain evidence="1 2">DSM 9169</strain>
    </source>
</reference>
<dbReference type="Proteomes" id="UP000198976">
    <property type="component" value="Chromosome I"/>
</dbReference>
<evidence type="ECO:0000313" key="2">
    <source>
        <dbReference type="Proteomes" id="UP000198976"/>
    </source>
</evidence>
<accession>A0ABY0VD23</accession>
<protein>
    <submittedName>
        <fullName evidence="1">Uncharacterized protein</fullName>
    </submittedName>
</protein>
<name>A0ABY0VD23_9ACTO</name>
<gene>
    <name evidence="1" type="ORF">SAMN04489714_2111</name>
</gene>
<evidence type="ECO:0000313" key="1">
    <source>
        <dbReference type="EMBL" id="SDU09218.1"/>
    </source>
</evidence>
<keyword evidence="2" id="KW-1185">Reference proteome</keyword>
<organism evidence="1 2">
    <name type="scientific">Schaalia radingae</name>
    <dbReference type="NCBI Taxonomy" id="131110"/>
    <lineage>
        <taxon>Bacteria</taxon>
        <taxon>Bacillati</taxon>
        <taxon>Actinomycetota</taxon>
        <taxon>Actinomycetes</taxon>
        <taxon>Actinomycetales</taxon>
        <taxon>Actinomycetaceae</taxon>
        <taxon>Schaalia</taxon>
    </lineage>
</organism>